<accession>A0A6B8VCS8</accession>
<dbReference type="Pfam" id="PF20555">
    <property type="entry name" value="DUF6767"/>
    <property type="match status" value="1"/>
</dbReference>
<keyword evidence="2" id="KW-1185">Reference proteome</keyword>
<dbReference type="RefSeq" id="WP_156193314.1">
    <property type="nucleotide sequence ID" value="NZ_CP046452.1"/>
</dbReference>
<dbReference type="AlphaFoldDB" id="A0A6B8VCS8"/>
<protein>
    <submittedName>
        <fullName evidence="1">Uncharacterized protein</fullName>
    </submittedName>
</protein>
<evidence type="ECO:0000313" key="2">
    <source>
        <dbReference type="Proteomes" id="UP000427071"/>
    </source>
</evidence>
<dbReference type="InterPro" id="IPR046658">
    <property type="entry name" value="DUF6767"/>
</dbReference>
<organism evidence="1 2">
    <name type="scientific">Corynebacterium kalinowskii</name>
    <dbReference type="NCBI Taxonomy" id="2675216"/>
    <lineage>
        <taxon>Bacteria</taxon>
        <taxon>Bacillati</taxon>
        <taxon>Actinomycetota</taxon>
        <taxon>Actinomycetes</taxon>
        <taxon>Mycobacteriales</taxon>
        <taxon>Corynebacteriaceae</taxon>
        <taxon>Corynebacterium</taxon>
    </lineage>
</organism>
<dbReference type="EMBL" id="CP046452">
    <property type="protein sequence ID" value="QGU02982.1"/>
    <property type="molecule type" value="Genomic_DNA"/>
</dbReference>
<sequence>MIKDRVPKHHNPNPKCPIRFGEPCTACQPGTSGPNDCQLVQLVREDPDLKELMVEMIKAKKGS</sequence>
<evidence type="ECO:0000313" key="1">
    <source>
        <dbReference type="EMBL" id="QGU02982.1"/>
    </source>
</evidence>
<reference evidence="2" key="1">
    <citation type="submission" date="2019-11" db="EMBL/GenBank/DDBJ databases">
        <title>Complete genome sequence of Corynebacterium kalinowskii 1959, a novel Corynebacterium species isolated from soil of a small paddock in Vilsendorf, Germany.</title>
        <authorList>
            <person name="Schaffert L."/>
            <person name="Ruwe M."/>
            <person name="Milse J."/>
            <person name="Hanuschka K."/>
            <person name="Ortseifen V."/>
            <person name="Droste J."/>
            <person name="Brandt D."/>
            <person name="Schlueter L."/>
            <person name="Kutter Y."/>
            <person name="Vinke S."/>
            <person name="Viehoefer P."/>
            <person name="Jacob L."/>
            <person name="Luebke N.-C."/>
            <person name="Schulte-Berndt E."/>
            <person name="Hain C."/>
            <person name="Linder M."/>
            <person name="Schmidt P."/>
            <person name="Wollenschlaeger L."/>
            <person name="Luttermann T."/>
            <person name="Thieme E."/>
            <person name="Hassa J."/>
            <person name="Haak M."/>
            <person name="Wittchen M."/>
            <person name="Mentz A."/>
            <person name="Persicke M."/>
            <person name="Busche T."/>
            <person name="Ruckert C."/>
        </authorList>
    </citation>
    <scope>NUCLEOTIDE SEQUENCE [LARGE SCALE GENOMIC DNA]</scope>
    <source>
        <strain evidence="2">1959</strain>
    </source>
</reference>
<dbReference type="Proteomes" id="UP000427071">
    <property type="component" value="Chromosome"/>
</dbReference>
<proteinExistence type="predicted"/>
<dbReference type="KEGG" id="ckw:CKALI_10655"/>
<gene>
    <name evidence="1" type="ORF">CKALI_10655</name>
</gene>
<name>A0A6B8VCS8_9CORY</name>